<dbReference type="EMBL" id="JADGMS010000016">
    <property type="protein sequence ID" value="KAF9665673.1"/>
    <property type="molecule type" value="Genomic_DNA"/>
</dbReference>
<reference evidence="1 2" key="1">
    <citation type="submission" date="2020-10" db="EMBL/GenBank/DDBJ databases">
        <title>Plant Genome Project.</title>
        <authorList>
            <person name="Zhang R.-G."/>
        </authorList>
    </citation>
    <scope>NUCLEOTIDE SEQUENCE [LARGE SCALE GENOMIC DNA]</scope>
    <source>
        <strain evidence="1">FAFU-HL-1</strain>
        <tissue evidence="1">Leaf</tissue>
    </source>
</reference>
<protein>
    <submittedName>
        <fullName evidence="1">Uncharacterized protein</fullName>
    </submittedName>
</protein>
<dbReference type="PANTHER" id="PTHR20208:SF13">
    <property type="entry name" value="STRUCTURE-SPECIFIC ENDONUCLEASE SUBUNIT SLX1"/>
    <property type="match status" value="1"/>
</dbReference>
<organism evidence="1 2">
    <name type="scientific">Salix dunnii</name>
    <dbReference type="NCBI Taxonomy" id="1413687"/>
    <lineage>
        <taxon>Eukaryota</taxon>
        <taxon>Viridiplantae</taxon>
        <taxon>Streptophyta</taxon>
        <taxon>Embryophyta</taxon>
        <taxon>Tracheophyta</taxon>
        <taxon>Spermatophyta</taxon>
        <taxon>Magnoliopsida</taxon>
        <taxon>eudicotyledons</taxon>
        <taxon>Gunneridae</taxon>
        <taxon>Pentapetalae</taxon>
        <taxon>rosids</taxon>
        <taxon>fabids</taxon>
        <taxon>Malpighiales</taxon>
        <taxon>Salicaceae</taxon>
        <taxon>Saliceae</taxon>
        <taxon>Salix</taxon>
    </lineage>
</organism>
<dbReference type="InterPro" id="IPR035901">
    <property type="entry name" value="GIY-YIG_endonuc_sf"/>
</dbReference>
<proteinExistence type="predicted"/>
<dbReference type="PANTHER" id="PTHR20208">
    <property type="entry name" value="STRUCTURE-SPECIFIC ENDONUCLEASE SUBUNIT SLX1"/>
    <property type="match status" value="1"/>
</dbReference>
<gene>
    <name evidence="1" type="ORF">SADUNF_Sadunf16G0147700</name>
</gene>
<comment type="caution">
    <text evidence="1">The sequence shown here is derived from an EMBL/GenBank/DDBJ whole genome shotgun (WGS) entry which is preliminary data.</text>
</comment>
<dbReference type="Gene3D" id="3.40.1440.10">
    <property type="entry name" value="GIY-YIG endonuclease"/>
    <property type="match status" value="1"/>
</dbReference>
<dbReference type="InterPro" id="IPR050381">
    <property type="entry name" value="SLX1_endonuclease"/>
</dbReference>
<sequence length="119" mass="13901">MVSDCLTRESHKWVVLFLLNLKQHNGELKGGAKASRAGRPWICACLIHGFIDWSEACEFESKWKSFSRKLPRKRIDDDQMKQSSKDSHRLLHHRKTALDRVKGSNDLSHLEIDWKLNTF</sequence>
<dbReference type="AlphaFoldDB" id="A0A835JB82"/>
<evidence type="ECO:0000313" key="1">
    <source>
        <dbReference type="EMBL" id="KAF9665673.1"/>
    </source>
</evidence>
<dbReference type="OrthoDB" id="24645at2759"/>
<evidence type="ECO:0000313" key="2">
    <source>
        <dbReference type="Proteomes" id="UP000657918"/>
    </source>
</evidence>
<dbReference type="Proteomes" id="UP000657918">
    <property type="component" value="Chromosome 16"/>
</dbReference>
<name>A0A835JB82_9ROSI</name>
<keyword evidence="2" id="KW-1185">Reference proteome</keyword>
<accession>A0A835JB82</accession>